<protein>
    <submittedName>
        <fullName evidence="1 3">Uncharacterized protein</fullName>
    </submittedName>
</protein>
<organism evidence="2 3">
    <name type="scientific">Toxocara canis</name>
    <name type="common">Canine roundworm</name>
    <dbReference type="NCBI Taxonomy" id="6265"/>
    <lineage>
        <taxon>Eukaryota</taxon>
        <taxon>Metazoa</taxon>
        <taxon>Ecdysozoa</taxon>
        <taxon>Nematoda</taxon>
        <taxon>Chromadorea</taxon>
        <taxon>Rhabditida</taxon>
        <taxon>Spirurina</taxon>
        <taxon>Ascaridomorpha</taxon>
        <taxon>Ascaridoidea</taxon>
        <taxon>Toxocaridae</taxon>
        <taxon>Toxocara</taxon>
    </lineage>
</organism>
<dbReference type="WBParaSite" id="TCNE_0001918901-mRNA-1">
    <property type="protein sequence ID" value="TCNE_0001918901-mRNA-1"/>
    <property type="gene ID" value="TCNE_0001918901"/>
</dbReference>
<reference evidence="1 2" key="2">
    <citation type="submission" date="2018-11" db="EMBL/GenBank/DDBJ databases">
        <authorList>
            <consortium name="Pathogen Informatics"/>
        </authorList>
    </citation>
    <scope>NUCLEOTIDE SEQUENCE [LARGE SCALE GENOMIC DNA]</scope>
</reference>
<evidence type="ECO:0000313" key="2">
    <source>
        <dbReference type="Proteomes" id="UP000050794"/>
    </source>
</evidence>
<dbReference type="Proteomes" id="UP000050794">
    <property type="component" value="Unassembled WGS sequence"/>
</dbReference>
<keyword evidence="2" id="KW-1185">Reference proteome</keyword>
<evidence type="ECO:0000313" key="3">
    <source>
        <dbReference type="WBParaSite" id="TCNE_0001918901-mRNA-1"/>
    </source>
</evidence>
<evidence type="ECO:0000313" key="1">
    <source>
        <dbReference type="EMBL" id="VDM50506.1"/>
    </source>
</evidence>
<dbReference type="AlphaFoldDB" id="A0A183VEL5"/>
<accession>A0A183VEL5</accession>
<sequence>MDHSDNDDNNKNDQKVHCCSREVAVTVGVAEAVAEALAAGVEVAVKMGTEVAVKVGAEVAAEEAKEFATCAAASQQEVDTVEDKDDAVV</sequence>
<reference evidence="3" key="1">
    <citation type="submission" date="2016-06" db="UniProtKB">
        <authorList>
            <consortium name="WormBaseParasite"/>
        </authorList>
    </citation>
    <scope>IDENTIFICATION</scope>
</reference>
<name>A0A183VEL5_TOXCA</name>
<gene>
    <name evidence="1" type="ORF">TCNE_LOCUS19185</name>
</gene>
<dbReference type="EMBL" id="UYWY01026522">
    <property type="protein sequence ID" value="VDM50506.1"/>
    <property type="molecule type" value="Genomic_DNA"/>
</dbReference>
<proteinExistence type="predicted"/>